<dbReference type="Pfam" id="PF24858">
    <property type="entry name" value="AGMP_C"/>
    <property type="match status" value="1"/>
</dbReference>
<name>A0ABQ7SCI3_9ACAR</name>
<comment type="catalytic activity">
    <reaction evidence="13">
        <text>1-O-(1,2-saturated-alkyl)-sn-glycerol + (6R)-L-erythro-5,6,7,8-tetrahydrobiopterin + O2 = a 1-(1-hydroxyalkyl)-sn-glycerol + (6R)-L-erythro-6,7-dihydrobiopterin + H2O</text>
        <dbReference type="Rhea" id="RHEA:36255"/>
        <dbReference type="ChEBI" id="CHEBI:15377"/>
        <dbReference type="ChEBI" id="CHEBI:15379"/>
        <dbReference type="ChEBI" id="CHEBI:43120"/>
        <dbReference type="ChEBI" id="CHEBI:59560"/>
        <dbReference type="ChEBI" id="CHEBI:73418"/>
        <dbReference type="ChEBI" id="CHEBI:83957"/>
        <dbReference type="EC" id="1.14.16.5"/>
    </reaction>
</comment>
<feature type="transmembrane region" description="Helical" evidence="14">
    <location>
        <begin position="403"/>
        <end position="423"/>
    </location>
</feature>
<evidence type="ECO:0000256" key="12">
    <source>
        <dbReference type="ARBA" id="ARBA00040992"/>
    </source>
</evidence>
<dbReference type="InterPro" id="IPR051689">
    <property type="entry name" value="Sterol_desaturase/TMEM195"/>
</dbReference>
<evidence type="ECO:0000256" key="13">
    <source>
        <dbReference type="ARBA" id="ARBA00047556"/>
    </source>
</evidence>
<keyword evidence="4" id="KW-0256">Endoplasmic reticulum</keyword>
<accession>A0ABQ7SCI3</accession>
<evidence type="ECO:0000256" key="10">
    <source>
        <dbReference type="ARBA" id="ARBA00038190"/>
    </source>
</evidence>
<evidence type="ECO:0000256" key="3">
    <source>
        <dbReference type="ARBA" id="ARBA00022692"/>
    </source>
</evidence>
<keyword evidence="5 14" id="KW-1133">Transmembrane helix</keyword>
<evidence type="ECO:0000256" key="6">
    <source>
        <dbReference type="ARBA" id="ARBA00023002"/>
    </source>
</evidence>
<dbReference type="Pfam" id="PF04116">
    <property type="entry name" value="FA_hydroxylase"/>
    <property type="match status" value="1"/>
</dbReference>
<gene>
    <name evidence="17" type="primary">Agmo</name>
    <name evidence="17" type="ORF">GZH46_00335</name>
</gene>
<evidence type="ECO:0000256" key="5">
    <source>
        <dbReference type="ARBA" id="ARBA00022989"/>
    </source>
</evidence>
<dbReference type="EC" id="1.14.16.5" evidence="11"/>
<dbReference type="PANTHER" id="PTHR21624">
    <property type="entry name" value="STEROL DESATURASE-RELATED PROTEIN"/>
    <property type="match status" value="1"/>
</dbReference>
<dbReference type="PANTHER" id="PTHR21624:SF1">
    <property type="entry name" value="ALKYLGLYCEROL MONOOXYGENASE"/>
    <property type="match status" value="1"/>
</dbReference>
<dbReference type="EMBL" id="JAIFTH010000031">
    <property type="protein sequence ID" value="KAG9511096.1"/>
    <property type="molecule type" value="Genomic_DNA"/>
</dbReference>
<sequence>MAECVANFNNNNYLNLTSTLCDITKGHAPLLNNDILSTTIEPREYVLESVMNCSIILWHIIHRMRYMFFMVWPTETMYESLEQVPRYVTEMFPVFVFMSVIENAVKLIQGKHLLRVNESIGSLSAGIFQECFRIKIRSIEVIMYCLVYDNLRMFTLPWDSLWTWWLCYIGVDFGFYWAHKIAHAHHSSEEFSIVSALRQAVLQPLTAWMTYMPLALCIPPQIFLAHLQLSELFMAWLHTEVIHTLGPLEYILNTPSHHRVHHSRNRQYVDKNYGGILIIWDRLFGTFAREDPADPPVYGLVHPVKSFNPFYVQFHHWHSIYKRLKRTSGWRNKLYVLIKGPGWQPKYDNWLGDYNDIPEIQRPVNVYNPVISLWQTTYVVVHFAAILLFYHELTMRQLQFCQTTITIGICGLIWSITSIGFLLEDRWFAPGVELARCFVFIPLERYLLPIVVAGIDPQPHYMWLRIGLIELIRFIYMASTFIQTLKLFSNLLQLYDTKTRNFVVVNCELREGDGCLNELNFMSKVDKGHRVVSQCC</sequence>
<comment type="caution">
    <text evidence="17">The sequence shown here is derived from an EMBL/GenBank/DDBJ whole genome shotgun (WGS) entry which is preliminary data.</text>
</comment>
<evidence type="ECO:0000313" key="17">
    <source>
        <dbReference type="EMBL" id="KAG9511096.1"/>
    </source>
</evidence>
<evidence type="ECO:0000256" key="11">
    <source>
        <dbReference type="ARBA" id="ARBA00039026"/>
    </source>
</evidence>
<dbReference type="InterPro" id="IPR006694">
    <property type="entry name" value="Fatty_acid_hydroxylase"/>
</dbReference>
<evidence type="ECO:0000256" key="9">
    <source>
        <dbReference type="ARBA" id="ARBA00023136"/>
    </source>
</evidence>
<evidence type="ECO:0000256" key="14">
    <source>
        <dbReference type="SAM" id="Phobius"/>
    </source>
</evidence>
<protein>
    <recommendedName>
        <fullName evidence="12">Alkylglycerol monooxygenase</fullName>
        <ecNumber evidence="11">1.14.16.5</ecNumber>
    </recommendedName>
</protein>
<comment type="cofactor">
    <cofactor evidence="1">
        <name>Fe cation</name>
        <dbReference type="ChEBI" id="CHEBI:24875"/>
    </cofactor>
</comment>
<dbReference type="InterPro" id="IPR056853">
    <property type="entry name" value="AGMP_C"/>
</dbReference>
<keyword evidence="9 14" id="KW-0472">Membrane</keyword>
<comment type="subcellular location">
    <subcellularLocation>
        <location evidence="2">Endoplasmic reticulum membrane</location>
        <topology evidence="2">Multi-pass membrane protein</topology>
    </subcellularLocation>
</comment>
<evidence type="ECO:0000256" key="7">
    <source>
        <dbReference type="ARBA" id="ARBA00023004"/>
    </source>
</evidence>
<organism evidence="17 18">
    <name type="scientific">Fragariocoptes setiger</name>
    <dbReference type="NCBI Taxonomy" id="1670756"/>
    <lineage>
        <taxon>Eukaryota</taxon>
        <taxon>Metazoa</taxon>
        <taxon>Ecdysozoa</taxon>
        <taxon>Arthropoda</taxon>
        <taxon>Chelicerata</taxon>
        <taxon>Arachnida</taxon>
        <taxon>Acari</taxon>
        <taxon>Acariformes</taxon>
        <taxon>Trombidiformes</taxon>
        <taxon>Prostigmata</taxon>
        <taxon>Eupodina</taxon>
        <taxon>Eriophyoidea</taxon>
        <taxon>Phytoptidae</taxon>
        <taxon>Fragariocoptes</taxon>
    </lineage>
</organism>
<keyword evidence="17" id="KW-0503">Monooxygenase</keyword>
<keyword evidence="7" id="KW-0408">Iron</keyword>
<evidence type="ECO:0000256" key="8">
    <source>
        <dbReference type="ARBA" id="ARBA00023098"/>
    </source>
</evidence>
<evidence type="ECO:0000313" key="18">
    <source>
        <dbReference type="Proteomes" id="UP000825002"/>
    </source>
</evidence>
<feature type="domain" description="Alkylglycerol monooxygenase C-terminal" evidence="16">
    <location>
        <begin position="377"/>
        <end position="446"/>
    </location>
</feature>
<keyword evidence="3 14" id="KW-0812">Transmembrane</keyword>
<keyword evidence="6" id="KW-0560">Oxidoreductase</keyword>
<keyword evidence="18" id="KW-1185">Reference proteome</keyword>
<evidence type="ECO:0000256" key="2">
    <source>
        <dbReference type="ARBA" id="ARBA00004477"/>
    </source>
</evidence>
<keyword evidence="8" id="KW-0443">Lipid metabolism</keyword>
<proteinExistence type="inferred from homology"/>
<feature type="domain" description="Fatty acid hydroxylase" evidence="15">
    <location>
        <begin position="165"/>
        <end position="286"/>
    </location>
</feature>
<comment type="similarity">
    <text evidence="10">Belongs to the sterol desaturase family. TMEM195 subfamily.</text>
</comment>
<dbReference type="Proteomes" id="UP000825002">
    <property type="component" value="Unassembled WGS sequence"/>
</dbReference>
<evidence type="ECO:0000259" key="16">
    <source>
        <dbReference type="Pfam" id="PF24858"/>
    </source>
</evidence>
<dbReference type="GO" id="GO:0004497">
    <property type="term" value="F:monooxygenase activity"/>
    <property type="evidence" value="ECO:0007669"/>
    <property type="project" value="UniProtKB-KW"/>
</dbReference>
<reference evidence="17 18" key="1">
    <citation type="submission" date="2020-10" db="EMBL/GenBank/DDBJ databases">
        <authorList>
            <person name="Klimov P.B."/>
            <person name="Dyachkov S.M."/>
            <person name="Chetverikov P.E."/>
        </authorList>
    </citation>
    <scope>NUCLEOTIDE SEQUENCE [LARGE SCALE GENOMIC DNA]</scope>
    <source>
        <strain evidence="17">BMOC 18-1129-001#AD2665</strain>
        <tissue evidence="17">Entire mites</tissue>
    </source>
</reference>
<evidence type="ECO:0000259" key="15">
    <source>
        <dbReference type="Pfam" id="PF04116"/>
    </source>
</evidence>
<evidence type="ECO:0000256" key="4">
    <source>
        <dbReference type="ARBA" id="ARBA00022824"/>
    </source>
</evidence>
<evidence type="ECO:0000256" key="1">
    <source>
        <dbReference type="ARBA" id="ARBA00001962"/>
    </source>
</evidence>
<feature type="transmembrane region" description="Helical" evidence="14">
    <location>
        <begin position="371"/>
        <end position="391"/>
    </location>
</feature>